<sequence length="547" mass="62887">MSILQSQRREPQTVQTIQSTSEDNLFSYKAQRWLWNEHEQLQRRYVRFDVAALIRVVEDALGPDASCVEFTKLPEGNFNKTFIATMQDGRELIARLPNPNAGRPHYTTASEVATMAYVRDRLQIPAPKVLTYSTQSSTNGIGAEYIIMEKCPGIELGRVWDELAGKEKIEIVKQLATFTARLSNARFPYYGSLYYTRDIHDVKAMQVDDIFSVGPTTSRTWFDDKRGEVDIYHGPWQTAEEVMEAMLKREVACIETFSKFPKDRQQGIFNGPGGYCPSKTAKLAVIEDVRRVLPYILPRDDAYTASVLWHNDLHSDNIFVDKERPTQITGIIDWQGVPLNPAFLHVHYPSLIEYQGPILDGFEKPQLPTGYEELDKDAKKTARALHTAQSIWMMYKVYTRKQAPDQLRLLSNRDFLPWQILGLIGSAFDDGEAYVQKTLSALAEPEIWRKILSQNDQEVVQCPLVYSAEQLSKQQIELAKWERDVERKARVLKEVGVYTGWDGAVLPDEYDIVSERLERAREKFLDIESESSAEREQWAKVWPFRDV</sequence>
<keyword evidence="2" id="KW-0418">Kinase</keyword>
<dbReference type="AlphaFoldDB" id="A0A9P4TXT3"/>
<accession>A0A9P4TXT3</accession>
<evidence type="ECO:0000313" key="2">
    <source>
        <dbReference type="EMBL" id="KAF2429576.1"/>
    </source>
</evidence>
<organism evidence="2 3">
    <name type="scientific">Tothia fuscella</name>
    <dbReference type="NCBI Taxonomy" id="1048955"/>
    <lineage>
        <taxon>Eukaryota</taxon>
        <taxon>Fungi</taxon>
        <taxon>Dikarya</taxon>
        <taxon>Ascomycota</taxon>
        <taxon>Pezizomycotina</taxon>
        <taxon>Dothideomycetes</taxon>
        <taxon>Pleosporomycetidae</taxon>
        <taxon>Venturiales</taxon>
        <taxon>Cylindrosympodiaceae</taxon>
        <taxon>Tothia</taxon>
    </lineage>
</organism>
<comment type="caution">
    <text evidence="2">The sequence shown here is derived from an EMBL/GenBank/DDBJ whole genome shotgun (WGS) entry which is preliminary data.</text>
</comment>
<name>A0A9P4TXT3_9PEZI</name>
<dbReference type="InterPro" id="IPR002575">
    <property type="entry name" value="Aminoglycoside_PTrfase"/>
</dbReference>
<proteinExistence type="predicted"/>
<dbReference type="SUPFAM" id="SSF56112">
    <property type="entry name" value="Protein kinase-like (PK-like)"/>
    <property type="match status" value="1"/>
</dbReference>
<dbReference type="Pfam" id="PF01636">
    <property type="entry name" value="APH"/>
    <property type="match status" value="2"/>
</dbReference>
<dbReference type="GO" id="GO:0016301">
    <property type="term" value="F:kinase activity"/>
    <property type="evidence" value="ECO:0007669"/>
    <property type="project" value="UniProtKB-KW"/>
</dbReference>
<dbReference type="InterPro" id="IPR011009">
    <property type="entry name" value="Kinase-like_dom_sf"/>
</dbReference>
<dbReference type="GO" id="GO:0005739">
    <property type="term" value="C:mitochondrion"/>
    <property type="evidence" value="ECO:0007669"/>
    <property type="project" value="TreeGrafter"/>
</dbReference>
<protein>
    <submittedName>
        <fullName evidence="2">Kinase-like protein</fullName>
    </submittedName>
</protein>
<feature type="domain" description="Aminoglycoside phosphotransferase" evidence="1">
    <location>
        <begin position="70"/>
        <end position="191"/>
    </location>
</feature>
<dbReference type="PANTHER" id="PTHR36091">
    <property type="entry name" value="ALTERED INHERITANCE OF MITOCHONDRIA PROTEIN 9, MITOCHONDRIAL"/>
    <property type="match status" value="1"/>
</dbReference>
<dbReference type="OrthoDB" id="2906425at2759"/>
<keyword evidence="2" id="KW-0808">Transferase</keyword>
<dbReference type="InterPro" id="IPR051035">
    <property type="entry name" value="Mito_inheritance_9"/>
</dbReference>
<dbReference type="EMBL" id="MU007046">
    <property type="protein sequence ID" value="KAF2429576.1"/>
    <property type="molecule type" value="Genomic_DNA"/>
</dbReference>
<dbReference type="Proteomes" id="UP000800235">
    <property type="component" value="Unassembled WGS sequence"/>
</dbReference>
<dbReference type="Gene3D" id="3.90.1200.10">
    <property type="match status" value="1"/>
</dbReference>
<evidence type="ECO:0000259" key="1">
    <source>
        <dbReference type="Pfam" id="PF01636"/>
    </source>
</evidence>
<keyword evidence="3" id="KW-1185">Reference proteome</keyword>
<evidence type="ECO:0000313" key="3">
    <source>
        <dbReference type="Proteomes" id="UP000800235"/>
    </source>
</evidence>
<dbReference type="Gene3D" id="3.30.200.20">
    <property type="entry name" value="Phosphorylase Kinase, domain 1"/>
    <property type="match status" value="1"/>
</dbReference>
<gene>
    <name evidence="2" type="ORF">EJ08DRAFT_661687</name>
</gene>
<dbReference type="PANTHER" id="PTHR36091:SF2">
    <property type="entry name" value="AMINOGLYCOSIDE PHOSPHOTRANSFERASE DOMAIN-CONTAINING PROTEIN"/>
    <property type="match status" value="1"/>
</dbReference>
<reference evidence="2" key="1">
    <citation type="journal article" date="2020" name="Stud. Mycol.">
        <title>101 Dothideomycetes genomes: a test case for predicting lifestyles and emergence of pathogens.</title>
        <authorList>
            <person name="Haridas S."/>
            <person name="Albert R."/>
            <person name="Binder M."/>
            <person name="Bloem J."/>
            <person name="Labutti K."/>
            <person name="Salamov A."/>
            <person name="Andreopoulos B."/>
            <person name="Baker S."/>
            <person name="Barry K."/>
            <person name="Bills G."/>
            <person name="Bluhm B."/>
            <person name="Cannon C."/>
            <person name="Castanera R."/>
            <person name="Culley D."/>
            <person name="Daum C."/>
            <person name="Ezra D."/>
            <person name="Gonzalez J."/>
            <person name="Henrissat B."/>
            <person name="Kuo A."/>
            <person name="Liang C."/>
            <person name="Lipzen A."/>
            <person name="Lutzoni F."/>
            <person name="Magnuson J."/>
            <person name="Mondo S."/>
            <person name="Nolan M."/>
            <person name="Ohm R."/>
            <person name="Pangilinan J."/>
            <person name="Park H.-J."/>
            <person name="Ramirez L."/>
            <person name="Alfaro M."/>
            <person name="Sun H."/>
            <person name="Tritt A."/>
            <person name="Yoshinaga Y."/>
            <person name="Zwiers L.-H."/>
            <person name="Turgeon B."/>
            <person name="Goodwin S."/>
            <person name="Spatafora J."/>
            <person name="Crous P."/>
            <person name="Grigoriev I."/>
        </authorList>
    </citation>
    <scope>NUCLEOTIDE SEQUENCE</scope>
    <source>
        <strain evidence="2">CBS 130266</strain>
    </source>
</reference>
<feature type="domain" description="Aminoglycoside phosphotransferase" evidence="1">
    <location>
        <begin position="282"/>
        <end position="336"/>
    </location>
</feature>